<sequence length="532" mass="58194">MFHADSQLMQTENTALLDSISPFHSPLGSPVRSPLGSPVNGFYPLSPRALLAVPELDLSKAQEQRKSKAQEQRNSKVQEQRNSKSELAAVFRSPRESIFSSGTYPKSILDAYNDESCSEIYKEDEPNIPKEEDAPECAANTTSTLTLTFGKRFRMSMSLKTREIALIRNSWSILLDNECPKEKYDTFVTSYLQKRKRSFSKDGPSSETDSKPIIKAANNSTHPILNEDTTSGALFGSQFLANILDLAPQIEKDFPTITHAAAGVTGVLTLAINNLEDLSVLDDFLCGLGKRHARILGVYAEHFKLAGAGFLKTLRDRFGFNTTKDLEEVWSRLYLYLANSMLQFGIDPVMDENVPPALALEMPAVIERQTSRESFGSSSRSDSEISFDPFSTRTGSSSDRSNYTINTSSKLSFEGNSSRSFKRRNEGSSRQTPKSVRGGGSSSIKPGGKWVPVTTLPMVIVEESSSQSRSVRGGGASKTLVRRADGASSNTPNEAALLAATLRERELRTEAMRQYAARSGGARGGGGDCAIM</sequence>
<dbReference type="PROSITE" id="PS01033">
    <property type="entry name" value="GLOBIN"/>
    <property type="match status" value="1"/>
</dbReference>
<evidence type="ECO:0000259" key="2">
    <source>
        <dbReference type="PROSITE" id="PS01033"/>
    </source>
</evidence>
<dbReference type="AlphaFoldDB" id="A0A1G4JNN1"/>
<feature type="region of interest" description="Disordered" evidence="1">
    <location>
        <begin position="61"/>
        <end position="87"/>
    </location>
</feature>
<feature type="compositionally biased region" description="Low complexity" evidence="1">
    <location>
        <begin position="372"/>
        <end position="388"/>
    </location>
</feature>
<dbReference type="GO" id="GO:0008941">
    <property type="term" value="F:nitric oxide dioxygenase NAD(P)H activity"/>
    <property type="evidence" value="ECO:0007669"/>
    <property type="project" value="TreeGrafter"/>
</dbReference>
<dbReference type="PANTHER" id="PTHR43396">
    <property type="entry name" value="FLAVOHEMOPROTEIN"/>
    <property type="match status" value="1"/>
</dbReference>
<dbReference type="InterPro" id="IPR009050">
    <property type="entry name" value="Globin-like_sf"/>
</dbReference>
<dbReference type="Proteomes" id="UP000189911">
    <property type="component" value="Chromosome E"/>
</dbReference>
<keyword evidence="4" id="KW-1185">Reference proteome</keyword>
<protein>
    <submittedName>
        <fullName evidence="3">LANO_0E00298g1_1</fullName>
    </submittedName>
</protein>
<dbReference type="OrthoDB" id="4036345at2759"/>
<dbReference type="GO" id="GO:0046210">
    <property type="term" value="P:nitric oxide catabolic process"/>
    <property type="evidence" value="ECO:0007669"/>
    <property type="project" value="TreeGrafter"/>
</dbReference>
<name>A0A1G4JNN1_9SACH</name>
<gene>
    <name evidence="3" type="ORF">LANO_0E00298G</name>
</gene>
<accession>A0A1G4JNN1</accession>
<dbReference type="Gene3D" id="1.10.490.10">
    <property type="entry name" value="Globins"/>
    <property type="match status" value="1"/>
</dbReference>
<dbReference type="GO" id="GO:0071949">
    <property type="term" value="F:FAD binding"/>
    <property type="evidence" value="ECO:0007669"/>
    <property type="project" value="TreeGrafter"/>
</dbReference>
<dbReference type="Pfam" id="PF00042">
    <property type="entry name" value="Globin"/>
    <property type="match status" value="1"/>
</dbReference>
<reference evidence="4" key="1">
    <citation type="submission" date="2016-03" db="EMBL/GenBank/DDBJ databases">
        <authorList>
            <person name="Devillers Hugo."/>
        </authorList>
    </citation>
    <scope>NUCLEOTIDE SEQUENCE [LARGE SCALE GENOMIC DNA]</scope>
</reference>
<dbReference type="GO" id="GO:0071500">
    <property type="term" value="P:cellular response to nitrosative stress"/>
    <property type="evidence" value="ECO:0007669"/>
    <property type="project" value="TreeGrafter"/>
</dbReference>
<feature type="compositionally biased region" description="Basic and acidic residues" evidence="1">
    <location>
        <begin position="61"/>
        <end position="84"/>
    </location>
</feature>
<dbReference type="GO" id="GO:0020037">
    <property type="term" value="F:heme binding"/>
    <property type="evidence" value="ECO:0007669"/>
    <property type="project" value="InterPro"/>
</dbReference>
<dbReference type="EMBL" id="LT598451">
    <property type="protein sequence ID" value="SCU92302.1"/>
    <property type="molecule type" value="Genomic_DNA"/>
</dbReference>
<feature type="compositionally biased region" description="Polar residues" evidence="1">
    <location>
        <begin position="389"/>
        <end position="419"/>
    </location>
</feature>
<evidence type="ECO:0000313" key="4">
    <source>
        <dbReference type="Proteomes" id="UP000189911"/>
    </source>
</evidence>
<dbReference type="SUPFAM" id="SSF46458">
    <property type="entry name" value="Globin-like"/>
    <property type="match status" value="1"/>
</dbReference>
<evidence type="ECO:0000313" key="3">
    <source>
        <dbReference type="EMBL" id="SCU92302.1"/>
    </source>
</evidence>
<evidence type="ECO:0000256" key="1">
    <source>
        <dbReference type="SAM" id="MobiDB-lite"/>
    </source>
</evidence>
<feature type="domain" description="Globin" evidence="2">
    <location>
        <begin position="204"/>
        <end position="346"/>
    </location>
</feature>
<dbReference type="PANTHER" id="PTHR43396:SF6">
    <property type="entry name" value="ABL201WP"/>
    <property type="match status" value="1"/>
</dbReference>
<feature type="region of interest" description="Disordered" evidence="1">
    <location>
        <begin position="371"/>
        <end position="450"/>
    </location>
</feature>
<dbReference type="InterPro" id="IPR000971">
    <property type="entry name" value="Globin"/>
</dbReference>
<proteinExistence type="predicted"/>
<organism evidence="3 4">
    <name type="scientific">Lachancea nothofagi CBS 11611</name>
    <dbReference type="NCBI Taxonomy" id="1266666"/>
    <lineage>
        <taxon>Eukaryota</taxon>
        <taxon>Fungi</taxon>
        <taxon>Dikarya</taxon>
        <taxon>Ascomycota</taxon>
        <taxon>Saccharomycotina</taxon>
        <taxon>Saccharomycetes</taxon>
        <taxon>Saccharomycetales</taxon>
        <taxon>Saccharomycetaceae</taxon>
        <taxon>Lachancea</taxon>
    </lineage>
</organism>
<dbReference type="CDD" id="cd01040">
    <property type="entry name" value="Mb-like"/>
    <property type="match status" value="1"/>
</dbReference>
<feature type="region of interest" description="Disordered" evidence="1">
    <location>
        <begin position="463"/>
        <end position="493"/>
    </location>
</feature>
<dbReference type="GO" id="GO:0019825">
    <property type="term" value="F:oxygen binding"/>
    <property type="evidence" value="ECO:0007669"/>
    <property type="project" value="InterPro"/>
</dbReference>
<dbReference type="InterPro" id="IPR012292">
    <property type="entry name" value="Globin/Proto"/>
</dbReference>
<dbReference type="InterPro" id="IPR044399">
    <property type="entry name" value="Mb-like_M"/>
</dbReference>